<feature type="compositionally biased region" description="Gly residues" evidence="1">
    <location>
        <begin position="105"/>
        <end position="115"/>
    </location>
</feature>
<evidence type="ECO:0000256" key="1">
    <source>
        <dbReference type="SAM" id="MobiDB-lite"/>
    </source>
</evidence>
<feature type="signal peptide" evidence="2">
    <location>
        <begin position="1"/>
        <end position="18"/>
    </location>
</feature>
<comment type="caution">
    <text evidence="3">The sequence shown here is derived from an EMBL/GenBank/DDBJ whole genome shotgun (WGS) entry which is preliminary data.</text>
</comment>
<evidence type="ECO:0000313" key="4">
    <source>
        <dbReference type="Proteomes" id="UP000308199"/>
    </source>
</evidence>
<reference evidence="3 4" key="1">
    <citation type="submission" date="2019-02" db="EMBL/GenBank/DDBJ databases">
        <title>Genome sequencing of the rare red list fungi Phellinidium pouzarii.</title>
        <authorList>
            <person name="Buettner E."/>
            <person name="Kellner H."/>
        </authorList>
    </citation>
    <scope>NUCLEOTIDE SEQUENCE [LARGE SCALE GENOMIC DNA]</scope>
    <source>
        <strain evidence="3 4">DSM 108285</strain>
    </source>
</reference>
<organism evidence="3 4">
    <name type="scientific">Phellinidium pouzarii</name>
    <dbReference type="NCBI Taxonomy" id="167371"/>
    <lineage>
        <taxon>Eukaryota</taxon>
        <taxon>Fungi</taxon>
        <taxon>Dikarya</taxon>
        <taxon>Basidiomycota</taxon>
        <taxon>Agaricomycotina</taxon>
        <taxon>Agaricomycetes</taxon>
        <taxon>Hymenochaetales</taxon>
        <taxon>Hymenochaetaceae</taxon>
        <taxon>Phellinidium</taxon>
    </lineage>
</organism>
<evidence type="ECO:0000313" key="3">
    <source>
        <dbReference type="EMBL" id="THH06911.1"/>
    </source>
</evidence>
<sequence>MRSALLLSLLAVPILAMAQSSNSSSGNQSVVVSTILSTSVGVDGNHQQITQVISSVVTQTLSASPASNTSSSNSSSSGNGTSSGNTTTSSKTPASPLPTATASIDGGGDGPGGAPSPGASASGGMLGPPDSFTAAALSLSVNTAFTIVAGVAGGLHLMWS</sequence>
<accession>A0A4S4L7G0</accession>
<feature type="compositionally biased region" description="Low complexity" evidence="1">
    <location>
        <begin position="67"/>
        <end position="90"/>
    </location>
</feature>
<dbReference type="AlphaFoldDB" id="A0A4S4L7G0"/>
<gene>
    <name evidence="3" type="ORF">EW145_g3752</name>
</gene>
<dbReference type="Proteomes" id="UP000308199">
    <property type="component" value="Unassembled WGS sequence"/>
</dbReference>
<keyword evidence="4" id="KW-1185">Reference proteome</keyword>
<dbReference type="EMBL" id="SGPK01000168">
    <property type="protein sequence ID" value="THH06911.1"/>
    <property type="molecule type" value="Genomic_DNA"/>
</dbReference>
<feature type="region of interest" description="Disordered" evidence="1">
    <location>
        <begin position="60"/>
        <end position="125"/>
    </location>
</feature>
<feature type="chain" id="PRO_5020431067" evidence="2">
    <location>
        <begin position="19"/>
        <end position="160"/>
    </location>
</feature>
<proteinExistence type="predicted"/>
<keyword evidence="2" id="KW-0732">Signal</keyword>
<protein>
    <submittedName>
        <fullName evidence="3">Uncharacterized protein</fullName>
    </submittedName>
</protein>
<name>A0A4S4L7G0_9AGAM</name>
<evidence type="ECO:0000256" key="2">
    <source>
        <dbReference type="SAM" id="SignalP"/>
    </source>
</evidence>